<evidence type="ECO:0000313" key="12">
    <source>
        <dbReference type="RefSeq" id="XP_071906035.1"/>
    </source>
</evidence>
<feature type="region of interest" description="Disordered" evidence="9">
    <location>
        <begin position="155"/>
        <end position="217"/>
    </location>
</feature>
<dbReference type="Gene3D" id="2.40.70.10">
    <property type="entry name" value="Acid Proteases"/>
    <property type="match status" value="1"/>
</dbReference>
<keyword evidence="6" id="KW-0378">Hydrolase</keyword>
<dbReference type="InterPro" id="IPR036875">
    <property type="entry name" value="Znf_CCHC_sf"/>
</dbReference>
<dbReference type="PANTHER" id="PTHR37984">
    <property type="entry name" value="PROTEIN CBG26694"/>
    <property type="match status" value="1"/>
</dbReference>
<evidence type="ECO:0000256" key="4">
    <source>
        <dbReference type="ARBA" id="ARBA00022722"/>
    </source>
</evidence>
<dbReference type="CDD" id="cd01647">
    <property type="entry name" value="RT_LTR"/>
    <property type="match status" value="1"/>
</dbReference>
<accession>A0ABM4UFI1</accession>
<evidence type="ECO:0000256" key="3">
    <source>
        <dbReference type="ARBA" id="ARBA00022695"/>
    </source>
</evidence>
<dbReference type="GeneID" id="140007236"/>
<organism evidence="11 12">
    <name type="scientific">Coffea arabica</name>
    <name type="common">Arabian coffee</name>
    <dbReference type="NCBI Taxonomy" id="13443"/>
    <lineage>
        <taxon>Eukaryota</taxon>
        <taxon>Viridiplantae</taxon>
        <taxon>Streptophyta</taxon>
        <taxon>Embryophyta</taxon>
        <taxon>Tracheophyta</taxon>
        <taxon>Spermatophyta</taxon>
        <taxon>Magnoliopsida</taxon>
        <taxon>eudicotyledons</taxon>
        <taxon>Gunneridae</taxon>
        <taxon>Pentapetalae</taxon>
        <taxon>asterids</taxon>
        <taxon>lamiids</taxon>
        <taxon>Gentianales</taxon>
        <taxon>Rubiaceae</taxon>
        <taxon>Ixoroideae</taxon>
        <taxon>Gardenieae complex</taxon>
        <taxon>Bertiereae - Coffeeae clade</taxon>
        <taxon>Coffeeae</taxon>
        <taxon>Coffea</taxon>
    </lineage>
</organism>
<dbReference type="InterPro" id="IPR043128">
    <property type="entry name" value="Rev_trsase/Diguanyl_cyclase"/>
</dbReference>
<dbReference type="SMART" id="SM00343">
    <property type="entry name" value="ZnF_C2HC"/>
    <property type="match status" value="2"/>
</dbReference>
<dbReference type="InterPro" id="IPR041577">
    <property type="entry name" value="RT_RNaseH_2"/>
</dbReference>
<evidence type="ECO:0000256" key="2">
    <source>
        <dbReference type="ARBA" id="ARBA00022679"/>
    </source>
</evidence>
<name>A0ABM4UFI1_COFAR</name>
<dbReference type="InterPro" id="IPR000477">
    <property type="entry name" value="RT_dom"/>
</dbReference>
<dbReference type="Proteomes" id="UP001652660">
    <property type="component" value="Chromosome 5c"/>
</dbReference>
<evidence type="ECO:0000313" key="11">
    <source>
        <dbReference type="Proteomes" id="UP001652660"/>
    </source>
</evidence>
<dbReference type="InterPro" id="IPR050951">
    <property type="entry name" value="Retrovirus_Pol_polyprotein"/>
</dbReference>
<dbReference type="Pfam" id="PF08284">
    <property type="entry name" value="RVP_2"/>
    <property type="match status" value="1"/>
</dbReference>
<evidence type="ECO:0000256" key="7">
    <source>
        <dbReference type="ARBA" id="ARBA00023125"/>
    </source>
</evidence>
<evidence type="ECO:0000256" key="5">
    <source>
        <dbReference type="ARBA" id="ARBA00022750"/>
    </source>
</evidence>
<dbReference type="RefSeq" id="XP_071906035.1">
    <property type="nucleotide sequence ID" value="XM_072049934.1"/>
</dbReference>
<gene>
    <name evidence="12" type="primary">LOC140007236</name>
</gene>
<keyword evidence="11" id="KW-1185">Reference proteome</keyword>
<dbReference type="InterPro" id="IPR001878">
    <property type="entry name" value="Znf_CCHC"/>
</dbReference>
<reference evidence="12" key="1">
    <citation type="submission" date="2025-08" db="UniProtKB">
        <authorList>
            <consortium name="RefSeq"/>
        </authorList>
    </citation>
    <scope>IDENTIFICATION</scope>
    <source>
        <tissue evidence="12">Leaves</tissue>
    </source>
</reference>
<keyword evidence="7" id="KW-0238">DNA-binding</keyword>
<dbReference type="SUPFAM" id="SSF56672">
    <property type="entry name" value="DNA/RNA polymerases"/>
    <property type="match status" value="1"/>
</dbReference>
<dbReference type="Gene3D" id="4.10.60.10">
    <property type="entry name" value="Zinc finger, CCHC-type"/>
    <property type="match status" value="1"/>
</dbReference>
<dbReference type="PANTHER" id="PTHR37984:SF5">
    <property type="entry name" value="PROTEIN NYNRIN-LIKE"/>
    <property type="match status" value="1"/>
</dbReference>
<dbReference type="Pfam" id="PF00078">
    <property type="entry name" value="RVT_1"/>
    <property type="match status" value="1"/>
</dbReference>
<keyword evidence="2" id="KW-0808">Transferase</keyword>
<keyword evidence="8" id="KW-0511">Multifunctional enzyme</keyword>
<evidence type="ECO:0000256" key="1">
    <source>
        <dbReference type="ARBA" id="ARBA00022670"/>
    </source>
</evidence>
<feature type="compositionally biased region" description="Polar residues" evidence="9">
    <location>
        <begin position="200"/>
        <end position="210"/>
    </location>
</feature>
<evidence type="ECO:0000256" key="8">
    <source>
        <dbReference type="ARBA" id="ARBA00023268"/>
    </source>
</evidence>
<sequence>MIDIFAALHYSEERQVTFAVFQLEGAARSWWNVIRMKWDREQTPRTWVNFVRDFNAKYFPPLVQEKREDEFIRLRQGTQSVAEYESQFTRLSKFAPELILTEQRRVRRFTQGLNVEIQKDLAVAQIHTFSDAVEKALRVENARLQVRNFQVKKRGFSASSSTQGDKGTPPKFGRGAGGGRQPGMTRGTPPRGGHNGRGPQKSTSQGSSASVARGPCGFCGKPNHTEDNCWRKERRCLRCGSAEHQIANCPVLPREARATTQSSKANSGQSKVEGTKPKVPARVYSLEQQQVPDSSGVVEGERKLLGNLISLAIKGYDVILGMDWLAKYDAQLDCKRKVVEFRIPGEATLRLDVRGSLASSALISGIRARKFLYRGAQGFLAFLINTPTDKLRVEDVPTKKDGTLRLCIDYRGLNNMTIKNKYPLPHIDELFDQLQGAVVFSKLDLRQGYYQLLIKQEDVPKTAFNSRYGHFEFAVMPFGLTNAPAAFMDLMHRVFKPYLDRFVVVFIDDILVYSKTREEHEQHLKLVLQTLRDHQLYAKFSKCEFWLEKISFLGHVISKEGITVDPAKVEAVAEWKRPENPTEIRSFLGLAGYYRRFIKDFSKLAGPLTDLTKKNGRFVWDTRCETSFQELKRRLTRAPVLALPSGKDSFTVYTDASKEVETLSLRDYL</sequence>
<protein>
    <recommendedName>
        <fullName evidence="10">Reverse transcriptase domain-containing protein</fullName>
    </recommendedName>
</protein>
<dbReference type="Gene3D" id="3.30.70.270">
    <property type="match status" value="3"/>
</dbReference>
<keyword evidence="5" id="KW-0064">Aspartyl protease</keyword>
<keyword evidence="6" id="KW-0255">Endonuclease</keyword>
<evidence type="ECO:0000259" key="10">
    <source>
        <dbReference type="PROSITE" id="PS50878"/>
    </source>
</evidence>
<feature type="compositionally biased region" description="Low complexity" evidence="9">
    <location>
        <begin position="182"/>
        <end position="192"/>
    </location>
</feature>
<dbReference type="InterPro" id="IPR043502">
    <property type="entry name" value="DNA/RNA_pol_sf"/>
</dbReference>
<dbReference type="SUPFAM" id="SSF57756">
    <property type="entry name" value="Retrovirus zinc finger-like domains"/>
    <property type="match status" value="1"/>
</dbReference>
<evidence type="ECO:0000256" key="6">
    <source>
        <dbReference type="ARBA" id="ARBA00022759"/>
    </source>
</evidence>
<proteinExistence type="predicted"/>
<keyword evidence="4" id="KW-0540">Nuclease</keyword>
<feature type="domain" description="Reverse transcriptase" evidence="10">
    <location>
        <begin position="377"/>
        <end position="557"/>
    </location>
</feature>
<evidence type="ECO:0000256" key="9">
    <source>
        <dbReference type="SAM" id="MobiDB-lite"/>
    </source>
</evidence>
<dbReference type="InterPro" id="IPR005162">
    <property type="entry name" value="Retrotrans_gag_dom"/>
</dbReference>
<keyword evidence="3" id="KW-0548">Nucleotidyltransferase</keyword>
<keyword evidence="1" id="KW-0645">Protease</keyword>
<dbReference type="PROSITE" id="PS50878">
    <property type="entry name" value="RT_POL"/>
    <property type="match status" value="1"/>
</dbReference>
<dbReference type="InterPro" id="IPR021109">
    <property type="entry name" value="Peptidase_aspartic_dom_sf"/>
</dbReference>
<dbReference type="Pfam" id="PF17919">
    <property type="entry name" value="RT_RNaseH_2"/>
    <property type="match status" value="1"/>
</dbReference>
<dbReference type="Pfam" id="PF03732">
    <property type="entry name" value="Retrotrans_gag"/>
    <property type="match status" value="1"/>
</dbReference>